<dbReference type="AlphaFoldDB" id="A0A453QQW1"/>
<accession>A0A453QQW1</accession>
<reference evidence="2" key="4">
    <citation type="submission" date="2019-03" db="UniProtKB">
        <authorList>
            <consortium name="EnsemblPlants"/>
        </authorList>
    </citation>
    <scope>IDENTIFICATION</scope>
</reference>
<dbReference type="PANTHER" id="PTHR31205:SF82">
    <property type="entry name" value="DUF569 DOMAIN-CONTAINING PROTEIN"/>
    <property type="match status" value="1"/>
</dbReference>
<dbReference type="Pfam" id="PF22932">
    <property type="entry name" value="Ubiq_DUF_assoc"/>
    <property type="match status" value="1"/>
</dbReference>
<reference evidence="2" key="5">
    <citation type="journal article" date="2021" name="G3 (Bethesda)">
        <title>Aegilops tauschii genome assembly Aet v5.0 features greater sequence contiguity and improved annotation.</title>
        <authorList>
            <person name="Wang L."/>
            <person name="Zhu T."/>
            <person name="Rodriguez J.C."/>
            <person name="Deal K.R."/>
            <person name="Dubcovsky J."/>
            <person name="McGuire P.E."/>
            <person name="Lux T."/>
            <person name="Spannagl M."/>
            <person name="Mayer K.F.X."/>
            <person name="Baldrich P."/>
            <person name="Meyers B.C."/>
            <person name="Huo N."/>
            <person name="Gu Y.Q."/>
            <person name="Zhou H."/>
            <person name="Devos K.M."/>
            <person name="Bennetzen J.L."/>
            <person name="Unver T."/>
            <person name="Budak H."/>
            <person name="Gulick P.J."/>
            <person name="Galiba G."/>
            <person name="Kalapos B."/>
            <person name="Nelson D.R."/>
            <person name="Li P."/>
            <person name="You F.M."/>
            <person name="Luo M.C."/>
            <person name="Dvorak J."/>
        </authorList>
    </citation>
    <scope>NUCLEOTIDE SEQUENCE [LARGE SCALE GENOMIC DNA]</scope>
    <source>
        <strain evidence="2">cv. AL8/78</strain>
    </source>
</reference>
<reference evidence="2" key="3">
    <citation type="journal article" date="2017" name="Nature">
        <title>Genome sequence of the progenitor of the wheat D genome Aegilops tauschii.</title>
        <authorList>
            <person name="Luo M.C."/>
            <person name="Gu Y.Q."/>
            <person name="Puiu D."/>
            <person name="Wang H."/>
            <person name="Twardziok S.O."/>
            <person name="Deal K.R."/>
            <person name="Huo N."/>
            <person name="Zhu T."/>
            <person name="Wang L."/>
            <person name="Wang Y."/>
            <person name="McGuire P.E."/>
            <person name="Liu S."/>
            <person name="Long H."/>
            <person name="Ramasamy R.K."/>
            <person name="Rodriguez J.C."/>
            <person name="Van S.L."/>
            <person name="Yuan L."/>
            <person name="Wang Z."/>
            <person name="Xia Z."/>
            <person name="Xiao L."/>
            <person name="Anderson O.D."/>
            <person name="Ouyang S."/>
            <person name="Liang Y."/>
            <person name="Zimin A.V."/>
            <person name="Pertea G."/>
            <person name="Qi P."/>
            <person name="Bennetzen J.L."/>
            <person name="Dai X."/>
            <person name="Dawson M.W."/>
            <person name="Muller H.G."/>
            <person name="Kugler K."/>
            <person name="Rivarola-Duarte L."/>
            <person name="Spannagl M."/>
            <person name="Mayer K.F.X."/>
            <person name="Lu F.H."/>
            <person name="Bevan M.W."/>
            <person name="Leroy P."/>
            <person name="Li P."/>
            <person name="You F.M."/>
            <person name="Sun Q."/>
            <person name="Liu Z."/>
            <person name="Lyons E."/>
            <person name="Wicker T."/>
            <person name="Salzberg S.L."/>
            <person name="Devos K.M."/>
            <person name="Dvorak J."/>
        </authorList>
    </citation>
    <scope>NUCLEOTIDE SEQUENCE [LARGE SCALE GENOMIC DNA]</scope>
    <source>
        <strain evidence="2">cv. AL8/78</strain>
    </source>
</reference>
<organism evidence="2 3">
    <name type="scientific">Aegilops tauschii subsp. strangulata</name>
    <name type="common">Goatgrass</name>
    <dbReference type="NCBI Taxonomy" id="200361"/>
    <lineage>
        <taxon>Eukaryota</taxon>
        <taxon>Viridiplantae</taxon>
        <taxon>Streptophyta</taxon>
        <taxon>Embryophyta</taxon>
        <taxon>Tracheophyta</taxon>
        <taxon>Spermatophyta</taxon>
        <taxon>Magnoliopsida</taxon>
        <taxon>Liliopsida</taxon>
        <taxon>Poales</taxon>
        <taxon>Poaceae</taxon>
        <taxon>BOP clade</taxon>
        <taxon>Pooideae</taxon>
        <taxon>Triticodae</taxon>
        <taxon>Triticeae</taxon>
        <taxon>Triticinae</taxon>
        <taxon>Aegilops</taxon>
    </lineage>
</organism>
<dbReference type="InterPro" id="IPR054726">
    <property type="entry name" value="Ubiq_DUF569-assoc"/>
</dbReference>
<evidence type="ECO:0000259" key="1">
    <source>
        <dbReference type="Pfam" id="PF22932"/>
    </source>
</evidence>
<feature type="domain" description="DUF569" evidence="1">
    <location>
        <begin position="94"/>
        <end position="172"/>
    </location>
</feature>
<dbReference type="PANTHER" id="PTHR31205">
    <property type="entry name" value="ACTIN CROSS-LINKING PROTEIN (DUF569)"/>
    <property type="match status" value="1"/>
</dbReference>
<protein>
    <recommendedName>
        <fullName evidence="1">DUF569 domain-containing protein</fullName>
    </recommendedName>
</protein>
<dbReference type="EnsemblPlants" id="AET7Gv20285800.1">
    <property type="protein sequence ID" value="AET7Gv20285800.1"/>
    <property type="gene ID" value="AET7Gv20285800"/>
</dbReference>
<evidence type="ECO:0000313" key="2">
    <source>
        <dbReference type="EnsemblPlants" id="AET7Gv20285800.1"/>
    </source>
</evidence>
<name>A0A453QQW1_AEGTS</name>
<keyword evidence="3" id="KW-1185">Reference proteome</keyword>
<dbReference type="Gramene" id="AET7Gv20285800.1">
    <property type="protein sequence ID" value="AET7Gv20285800.1"/>
    <property type="gene ID" value="AET7Gv20285800"/>
</dbReference>
<reference evidence="3" key="1">
    <citation type="journal article" date="2014" name="Science">
        <title>Ancient hybridizations among the ancestral genomes of bread wheat.</title>
        <authorList>
            <consortium name="International Wheat Genome Sequencing Consortium,"/>
            <person name="Marcussen T."/>
            <person name="Sandve S.R."/>
            <person name="Heier L."/>
            <person name="Spannagl M."/>
            <person name="Pfeifer M."/>
            <person name="Jakobsen K.S."/>
            <person name="Wulff B.B."/>
            <person name="Steuernagel B."/>
            <person name="Mayer K.F."/>
            <person name="Olsen O.A."/>
        </authorList>
    </citation>
    <scope>NUCLEOTIDE SEQUENCE [LARGE SCALE GENOMIC DNA]</scope>
    <source>
        <strain evidence="3">cv. AL8/78</strain>
    </source>
</reference>
<evidence type="ECO:0000313" key="3">
    <source>
        <dbReference type="Proteomes" id="UP000015105"/>
    </source>
</evidence>
<dbReference type="Proteomes" id="UP000015105">
    <property type="component" value="Chromosome 7D"/>
</dbReference>
<proteinExistence type="predicted"/>
<sequence>DHPEVIAILWFAIPSESGDEVLLGHINRGCLRANGRYLRWNNGVSVEAINNIANVTTMMHWVVEPIPAREGMPPLPAPTVLHLPAAMLLNVAMRLIQYVWPNDDVDGPLIDHGEFFFFGRSVFRLRNELAMRLGAIMDVSDLVMCLRTGVARLTPLLVNLPRNQETLVIVVVIAGTPAHAELRYPDVHAE</sequence>
<reference evidence="3" key="2">
    <citation type="journal article" date="2017" name="Nat. Plants">
        <title>The Aegilops tauschii genome reveals multiple impacts of transposons.</title>
        <authorList>
            <person name="Zhao G."/>
            <person name="Zou C."/>
            <person name="Li K."/>
            <person name="Wang K."/>
            <person name="Li T."/>
            <person name="Gao L."/>
            <person name="Zhang X."/>
            <person name="Wang H."/>
            <person name="Yang Z."/>
            <person name="Liu X."/>
            <person name="Jiang W."/>
            <person name="Mao L."/>
            <person name="Kong X."/>
            <person name="Jiao Y."/>
            <person name="Jia J."/>
        </authorList>
    </citation>
    <scope>NUCLEOTIDE SEQUENCE [LARGE SCALE GENOMIC DNA]</scope>
    <source>
        <strain evidence="3">cv. AL8/78</strain>
    </source>
</reference>